<gene>
    <name evidence="2" type="ORF">EDC14_102627</name>
</gene>
<feature type="transmembrane region" description="Helical" evidence="1">
    <location>
        <begin position="76"/>
        <end position="99"/>
    </location>
</feature>
<proteinExistence type="predicted"/>
<protein>
    <submittedName>
        <fullName evidence="2">Uncharacterized protein</fullName>
    </submittedName>
</protein>
<keyword evidence="1" id="KW-0812">Transmembrane</keyword>
<dbReference type="AlphaFoldDB" id="A0A4R1R9A3"/>
<keyword evidence="1" id="KW-1133">Transmembrane helix</keyword>
<keyword evidence="3" id="KW-1185">Reference proteome</keyword>
<dbReference type="Proteomes" id="UP000295008">
    <property type="component" value="Unassembled WGS sequence"/>
</dbReference>
<accession>A0A4R1R9A3</accession>
<feature type="transmembrane region" description="Helical" evidence="1">
    <location>
        <begin position="6"/>
        <end position="24"/>
    </location>
</feature>
<organism evidence="2 3">
    <name type="scientific">Hydrogenispora ethanolica</name>
    <dbReference type="NCBI Taxonomy" id="1082276"/>
    <lineage>
        <taxon>Bacteria</taxon>
        <taxon>Bacillati</taxon>
        <taxon>Bacillota</taxon>
        <taxon>Hydrogenispora</taxon>
    </lineage>
</organism>
<keyword evidence="1" id="KW-0472">Membrane</keyword>
<reference evidence="2 3" key="1">
    <citation type="submission" date="2019-03" db="EMBL/GenBank/DDBJ databases">
        <title>Genomic Encyclopedia of Type Strains, Phase IV (KMG-IV): sequencing the most valuable type-strain genomes for metagenomic binning, comparative biology and taxonomic classification.</title>
        <authorList>
            <person name="Goeker M."/>
        </authorList>
    </citation>
    <scope>NUCLEOTIDE SEQUENCE [LARGE SCALE GENOMIC DNA]</scope>
    <source>
        <strain evidence="2 3">LX-B</strain>
    </source>
</reference>
<name>A0A4R1R9A3_HYDET</name>
<evidence type="ECO:0000256" key="1">
    <source>
        <dbReference type="SAM" id="Phobius"/>
    </source>
</evidence>
<dbReference type="Pfam" id="PF19865">
    <property type="entry name" value="DUF6338"/>
    <property type="match status" value="1"/>
</dbReference>
<sequence>MSELDSATKLFLVIAFILPGFVAYSVSNSLYRKPQPKRDFKEIEITYSSIFYSCGMYAVLYAILGKSLLTLIPRYPLWSAAVMIVLSFLWGIAVFLIRIHDLLYRVLRRLGLMGKITPPNLYAAVFDPNYSPEASAGRWVTVKLGQRLLEGYVELADVAEDERLILIKGIREFTEDGEFLNEPAEGTGIIIDLTKVDSITLI</sequence>
<comment type="caution">
    <text evidence="2">The sequence shown here is derived from an EMBL/GenBank/DDBJ whole genome shotgun (WGS) entry which is preliminary data.</text>
</comment>
<dbReference type="RefSeq" id="WP_132015771.1">
    <property type="nucleotide sequence ID" value="NZ_SLUN01000026.1"/>
</dbReference>
<dbReference type="EMBL" id="SLUN01000026">
    <property type="protein sequence ID" value="TCL62284.1"/>
    <property type="molecule type" value="Genomic_DNA"/>
</dbReference>
<feature type="transmembrane region" description="Helical" evidence="1">
    <location>
        <begin position="45"/>
        <end position="64"/>
    </location>
</feature>
<dbReference type="InterPro" id="IPR045919">
    <property type="entry name" value="DUF6338"/>
</dbReference>
<evidence type="ECO:0000313" key="2">
    <source>
        <dbReference type="EMBL" id="TCL62284.1"/>
    </source>
</evidence>
<evidence type="ECO:0000313" key="3">
    <source>
        <dbReference type="Proteomes" id="UP000295008"/>
    </source>
</evidence>